<feature type="transmembrane region" description="Helical" evidence="3">
    <location>
        <begin position="239"/>
        <end position="260"/>
    </location>
</feature>
<accession>A0A846MRP8</accession>
<evidence type="ECO:0000256" key="2">
    <source>
        <dbReference type="ARBA" id="ARBA00022748"/>
    </source>
</evidence>
<feature type="transmembrane region" description="Helical" evidence="3">
    <location>
        <begin position="52"/>
        <end position="75"/>
    </location>
</feature>
<keyword evidence="3" id="KW-0812">Transmembrane</keyword>
<dbReference type="AlphaFoldDB" id="A0A846MRP8"/>
<gene>
    <name evidence="5" type="ORF">FHS56_001543</name>
</gene>
<dbReference type="EMBL" id="JAASRN010000002">
    <property type="protein sequence ID" value="NIK74030.1"/>
    <property type="molecule type" value="Genomic_DNA"/>
</dbReference>
<dbReference type="InterPro" id="IPR002541">
    <property type="entry name" value="Cyt_c_assembly"/>
</dbReference>
<evidence type="ECO:0000256" key="3">
    <source>
        <dbReference type="SAM" id="Phobius"/>
    </source>
</evidence>
<dbReference type="GO" id="GO:0020037">
    <property type="term" value="F:heme binding"/>
    <property type="evidence" value="ECO:0007669"/>
    <property type="project" value="InterPro"/>
</dbReference>
<dbReference type="PANTHER" id="PTHR43653">
    <property type="entry name" value="CYTOCHROME C ASSEMBLY PROTEIN-RELATED"/>
    <property type="match status" value="1"/>
</dbReference>
<feature type="transmembrane region" description="Helical" evidence="3">
    <location>
        <begin position="208"/>
        <end position="227"/>
    </location>
</feature>
<feature type="transmembrane region" description="Helical" evidence="3">
    <location>
        <begin position="105"/>
        <end position="122"/>
    </location>
</feature>
<dbReference type="Pfam" id="PF01578">
    <property type="entry name" value="Cytochrom_C_asm"/>
    <property type="match status" value="1"/>
</dbReference>
<feature type="domain" description="Cytochrome c assembly protein" evidence="4">
    <location>
        <begin position="103"/>
        <end position="326"/>
    </location>
</feature>
<feature type="transmembrane region" description="Helical" evidence="3">
    <location>
        <begin position="520"/>
        <end position="539"/>
    </location>
</feature>
<keyword evidence="2" id="KW-0201">Cytochrome c-type biogenesis</keyword>
<feature type="transmembrane region" description="Helical" evidence="3">
    <location>
        <begin position="134"/>
        <end position="152"/>
    </location>
</feature>
<dbReference type="PRINTS" id="PR01410">
    <property type="entry name" value="CCBIOGENESIS"/>
</dbReference>
<name>A0A846MRP8_9BACT</name>
<feature type="transmembrane region" description="Helical" evidence="3">
    <location>
        <begin position="822"/>
        <end position="842"/>
    </location>
</feature>
<keyword evidence="6" id="KW-1185">Reference proteome</keyword>
<feature type="transmembrane region" description="Helical" evidence="3">
    <location>
        <begin position="303"/>
        <end position="322"/>
    </location>
</feature>
<keyword evidence="3" id="KW-0472">Membrane</keyword>
<dbReference type="PANTHER" id="PTHR43653:SF1">
    <property type="entry name" value="CYTOCHROME C-TYPE BIOGENESIS PROTEIN CCMF"/>
    <property type="match status" value="1"/>
</dbReference>
<comment type="caution">
    <text evidence="5">The sequence shown here is derived from an EMBL/GenBank/DDBJ whole genome shotgun (WGS) entry which is preliminary data.</text>
</comment>
<evidence type="ECO:0000313" key="5">
    <source>
        <dbReference type="EMBL" id="NIK74030.1"/>
    </source>
</evidence>
<comment type="similarity">
    <text evidence="1">Belongs to the CcmF/CycK/Ccl1/NrfE/CcsA family.</text>
</comment>
<evidence type="ECO:0000259" key="4">
    <source>
        <dbReference type="Pfam" id="PF01578"/>
    </source>
</evidence>
<feature type="transmembrane region" description="Helical" evidence="3">
    <location>
        <begin position="435"/>
        <end position="455"/>
    </location>
</feature>
<proteinExistence type="inferred from homology"/>
<feature type="transmembrane region" description="Helical" evidence="3">
    <location>
        <begin position="490"/>
        <end position="508"/>
    </location>
</feature>
<dbReference type="GO" id="GO:0017004">
    <property type="term" value="P:cytochrome complex assembly"/>
    <property type="evidence" value="ECO:0007669"/>
    <property type="project" value="UniProtKB-KW"/>
</dbReference>
<dbReference type="GO" id="GO:0015232">
    <property type="term" value="F:heme transmembrane transporter activity"/>
    <property type="evidence" value="ECO:0007669"/>
    <property type="project" value="InterPro"/>
</dbReference>
<evidence type="ECO:0000313" key="6">
    <source>
        <dbReference type="Proteomes" id="UP000537126"/>
    </source>
</evidence>
<organism evidence="5 6">
    <name type="scientific">Thermonema lapsum</name>
    <dbReference type="NCBI Taxonomy" id="28195"/>
    <lineage>
        <taxon>Bacteria</taxon>
        <taxon>Pseudomonadati</taxon>
        <taxon>Bacteroidota</taxon>
        <taxon>Cytophagia</taxon>
        <taxon>Cytophagales</taxon>
        <taxon>Thermonemataceae</taxon>
        <taxon>Thermonema</taxon>
    </lineage>
</organism>
<protein>
    <submittedName>
        <fullName evidence="5">Cytochrome c-type biogenesis protein CcmF</fullName>
    </submittedName>
</protein>
<dbReference type="GO" id="GO:0016020">
    <property type="term" value="C:membrane"/>
    <property type="evidence" value="ECO:0007669"/>
    <property type="project" value="InterPro"/>
</dbReference>
<keyword evidence="3" id="KW-1133">Transmembrane helix</keyword>
<sequence>MIHYTVGNIGHLSLIAAFVLALMSALAYGFTGRRQLPLNERESWRRFARWTFLLHGLFVTTAGVVLFVIILNHYYEYYYAYAHSSRHLPTEYIIACFWEGQEGSFWLWIFWNVLIGLFFVLRRPTEWEAPIMSIVVWVQAFLTSMILGVVIGDWKIGSSPFVLTRDVLDLPVYTPGSPMYNPNFVPTDGTGLNPLLQNYWMVIHPPTLFLGFALSLVPFAFAVAALWRKEFTGWIRPALPWLIISTLVLGLGILMGAYWAYETLNFEGYWNWDPVENAVYVPWLAMVAAIHTALVARKSPIALRFTFWLVISSFLLVLYSTFLTRSGILGNASVHSFTDLGLSGQLLLYLLFFSVVSVGLLIARHKHLPKSSEESDLSIYQREFWIFTAAFIMLLSGFQVLNTTSFPVYNKIAELLGFELNLAPPEDQVMHYTRIQLWFAVLLAIGSGLGQFFWWKKIKSNQQLSTLYFPTALAMISSALVIILSGEKNLSYIALLFASFYAIISNAWILTELLRKKPRLAGGALTHLGVGLMLIGILYSSGYTRVVSLNVSGLLYTTDESAPSDFNEKNTLLWLDEPTPVGNYIATFQGPALEVDGFPSYIPYNKVYFLDDPHYIVALEDIKHKGKTYFKAGDTLYTRPENVYYQIRFDDPRAQKSFNMYPRVQVNPSMDLTPSPAIRKEWGKDLYTHITAVYPDPKEGREWSDSEQHEVMPGDTLFLNDFVAIFDEVKPVRVYKQMTLEDHEMALQAHWRILSKTKEYHLSPVFLLNIQDGMIASPAEIEPALGLKMAFVRVNPEKQTFIFETQRTQRDYIILKAIEKPLINFLWIGSLLMLAGFGVSAYRRLRAAKGKAAVESMV</sequence>
<feature type="transmembrane region" description="Helical" evidence="3">
    <location>
        <begin position="342"/>
        <end position="363"/>
    </location>
</feature>
<feature type="transmembrane region" description="Helical" evidence="3">
    <location>
        <begin position="280"/>
        <end position="296"/>
    </location>
</feature>
<feature type="transmembrane region" description="Helical" evidence="3">
    <location>
        <begin position="12"/>
        <end position="31"/>
    </location>
</feature>
<feature type="transmembrane region" description="Helical" evidence="3">
    <location>
        <begin position="467"/>
        <end position="484"/>
    </location>
</feature>
<feature type="transmembrane region" description="Helical" evidence="3">
    <location>
        <begin position="384"/>
        <end position="401"/>
    </location>
</feature>
<reference evidence="5 6" key="1">
    <citation type="submission" date="2020-03" db="EMBL/GenBank/DDBJ databases">
        <title>Genomic Encyclopedia of Type Strains, Phase IV (KMG-IV): sequencing the most valuable type-strain genomes for metagenomic binning, comparative biology and taxonomic classification.</title>
        <authorList>
            <person name="Goeker M."/>
        </authorList>
    </citation>
    <scope>NUCLEOTIDE SEQUENCE [LARGE SCALE GENOMIC DNA]</scope>
    <source>
        <strain evidence="5 6">DSM 5718</strain>
    </source>
</reference>
<dbReference type="InterPro" id="IPR003567">
    <property type="entry name" value="Cyt_c_biogenesis"/>
</dbReference>
<dbReference type="RefSeq" id="WP_166919327.1">
    <property type="nucleotide sequence ID" value="NZ_JAASRN010000002.1"/>
</dbReference>
<dbReference type="Proteomes" id="UP000537126">
    <property type="component" value="Unassembled WGS sequence"/>
</dbReference>
<evidence type="ECO:0000256" key="1">
    <source>
        <dbReference type="ARBA" id="ARBA00009186"/>
    </source>
</evidence>